<accession>A0A0F8YL85</accession>
<organism evidence="1">
    <name type="scientific">marine sediment metagenome</name>
    <dbReference type="NCBI Taxonomy" id="412755"/>
    <lineage>
        <taxon>unclassified sequences</taxon>
        <taxon>metagenomes</taxon>
        <taxon>ecological metagenomes</taxon>
    </lineage>
</organism>
<dbReference type="EMBL" id="LAZR01052788">
    <property type="protein sequence ID" value="KKK82178.1"/>
    <property type="molecule type" value="Genomic_DNA"/>
</dbReference>
<proteinExistence type="predicted"/>
<evidence type="ECO:0008006" key="2">
    <source>
        <dbReference type="Google" id="ProtNLM"/>
    </source>
</evidence>
<dbReference type="AlphaFoldDB" id="A0A0F8YL85"/>
<sequence length="131" mass="15303">MRKIKFRGRYVFEENALYPAENKWVYGFFYKDERDCWIKDGKMSYVVIPESVGQYIGLKARSVIDQSWTDLYEGDVTEIEAVNRVVNRHVVKFGIVRRDLGTPYTLDIPSFYFDLIGGDFKAFPIVNNHCG</sequence>
<feature type="non-terminal residue" evidence="1">
    <location>
        <position position="131"/>
    </location>
</feature>
<gene>
    <name evidence="1" type="ORF">LCGC14_2805970</name>
</gene>
<comment type="caution">
    <text evidence="1">The sequence shown here is derived from an EMBL/GenBank/DDBJ whole genome shotgun (WGS) entry which is preliminary data.</text>
</comment>
<protein>
    <recommendedName>
        <fullName evidence="2">YopX protein domain-containing protein</fullName>
    </recommendedName>
</protein>
<evidence type="ECO:0000313" key="1">
    <source>
        <dbReference type="EMBL" id="KKK82178.1"/>
    </source>
</evidence>
<name>A0A0F8YL85_9ZZZZ</name>
<reference evidence="1" key="1">
    <citation type="journal article" date="2015" name="Nature">
        <title>Complex archaea that bridge the gap between prokaryotes and eukaryotes.</title>
        <authorList>
            <person name="Spang A."/>
            <person name="Saw J.H."/>
            <person name="Jorgensen S.L."/>
            <person name="Zaremba-Niedzwiedzka K."/>
            <person name="Martijn J."/>
            <person name="Lind A.E."/>
            <person name="van Eijk R."/>
            <person name="Schleper C."/>
            <person name="Guy L."/>
            <person name="Ettema T.J."/>
        </authorList>
    </citation>
    <scope>NUCLEOTIDE SEQUENCE</scope>
</reference>
<dbReference type="SUPFAM" id="SSF159006">
    <property type="entry name" value="YopX-like"/>
    <property type="match status" value="1"/>
</dbReference>